<dbReference type="PANTHER" id="PTHR33204:SF37">
    <property type="entry name" value="HTH-TYPE TRANSCRIPTIONAL REGULATOR YODB"/>
    <property type="match status" value="1"/>
</dbReference>
<dbReference type="AlphaFoldDB" id="A0A5P9Q675"/>
<dbReference type="Proteomes" id="UP000326702">
    <property type="component" value="Chromosome"/>
</dbReference>
<evidence type="ECO:0000256" key="1">
    <source>
        <dbReference type="ARBA" id="ARBA00023015"/>
    </source>
</evidence>
<dbReference type="InterPro" id="IPR036388">
    <property type="entry name" value="WH-like_DNA-bd_sf"/>
</dbReference>
<protein>
    <submittedName>
        <fullName evidence="5">Putative HTH-type transcriptional regulator</fullName>
    </submittedName>
</protein>
<evidence type="ECO:0000256" key="2">
    <source>
        <dbReference type="ARBA" id="ARBA00023125"/>
    </source>
</evidence>
<dbReference type="InterPro" id="IPR036390">
    <property type="entry name" value="WH_DNA-bd_sf"/>
</dbReference>
<dbReference type="PANTHER" id="PTHR33204">
    <property type="entry name" value="TRANSCRIPTIONAL REGULATOR, MARR FAMILY"/>
    <property type="match status" value="1"/>
</dbReference>
<dbReference type="GO" id="GO:0003677">
    <property type="term" value="F:DNA binding"/>
    <property type="evidence" value="ECO:0007669"/>
    <property type="project" value="UniProtKB-KW"/>
</dbReference>
<keyword evidence="1" id="KW-0805">Transcription regulation</keyword>
<gene>
    <name evidence="5" type="ORF">KDY119_00046</name>
</gene>
<dbReference type="RefSeq" id="WP_036955224.1">
    <property type="nucleotide sequence ID" value="NZ_BAABIH010000019.1"/>
</dbReference>
<dbReference type="OrthoDB" id="370168at2"/>
<dbReference type="Pfam" id="PF01638">
    <property type="entry name" value="HxlR"/>
    <property type="match status" value="1"/>
</dbReference>
<reference evidence="5 6" key="1">
    <citation type="submission" date="2019-10" db="EMBL/GenBank/DDBJ databases">
        <title>Genome sequence of Luteimicrobium xylanilyticum HY-24.</title>
        <authorList>
            <person name="Kim D.Y."/>
            <person name="Park H.-Y."/>
        </authorList>
    </citation>
    <scope>NUCLEOTIDE SEQUENCE [LARGE SCALE GENOMIC DNA]</scope>
    <source>
        <strain evidence="5 6">HY-24</strain>
    </source>
</reference>
<keyword evidence="2" id="KW-0238">DNA-binding</keyword>
<dbReference type="EMBL" id="CP045529">
    <property type="protein sequence ID" value="QFU96562.1"/>
    <property type="molecule type" value="Genomic_DNA"/>
</dbReference>
<proteinExistence type="predicted"/>
<keyword evidence="6" id="KW-1185">Reference proteome</keyword>
<evidence type="ECO:0000313" key="5">
    <source>
        <dbReference type="EMBL" id="QFU96562.1"/>
    </source>
</evidence>
<evidence type="ECO:0000313" key="6">
    <source>
        <dbReference type="Proteomes" id="UP000326702"/>
    </source>
</evidence>
<name>A0A5P9Q675_9MICO</name>
<sequence length="130" mass="14241">MSKAYDVMAASCPSRTVLHRIGARWTIFVITALADRGGPMRFTELKHHIEGITPKVLTETLRALETDGLVLRTDRGGNPRHVEYALTKLGHSLQVPLSAVREWAETHVPEILEAQQRAAGSETGAAGTHH</sequence>
<feature type="domain" description="HTH hxlR-type" evidence="4">
    <location>
        <begin position="12"/>
        <end position="112"/>
    </location>
</feature>
<organism evidence="5 6">
    <name type="scientific">Luteimicrobium xylanilyticum</name>
    <dbReference type="NCBI Taxonomy" id="1133546"/>
    <lineage>
        <taxon>Bacteria</taxon>
        <taxon>Bacillati</taxon>
        <taxon>Actinomycetota</taxon>
        <taxon>Actinomycetes</taxon>
        <taxon>Micrococcales</taxon>
        <taxon>Luteimicrobium</taxon>
    </lineage>
</organism>
<dbReference type="InterPro" id="IPR002577">
    <property type="entry name" value="HTH_HxlR"/>
</dbReference>
<keyword evidence="3" id="KW-0804">Transcription</keyword>
<dbReference type="PROSITE" id="PS51118">
    <property type="entry name" value="HTH_HXLR"/>
    <property type="match status" value="1"/>
</dbReference>
<dbReference type="KEGG" id="lxl:KDY119_00046"/>
<dbReference type="SUPFAM" id="SSF46785">
    <property type="entry name" value="Winged helix' DNA-binding domain"/>
    <property type="match status" value="1"/>
</dbReference>
<evidence type="ECO:0000256" key="3">
    <source>
        <dbReference type="ARBA" id="ARBA00023163"/>
    </source>
</evidence>
<accession>A0A5P9Q675</accession>
<evidence type="ECO:0000259" key="4">
    <source>
        <dbReference type="PROSITE" id="PS51118"/>
    </source>
</evidence>
<dbReference type="Gene3D" id="1.10.10.10">
    <property type="entry name" value="Winged helix-like DNA-binding domain superfamily/Winged helix DNA-binding domain"/>
    <property type="match status" value="1"/>
</dbReference>